<name>A0A812QU69_SYMPI</name>
<reference evidence="2" key="1">
    <citation type="submission" date="2021-02" db="EMBL/GenBank/DDBJ databases">
        <authorList>
            <person name="Dougan E. K."/>
            <person name="Rhodes N."/>
            <person name="Thang M."/>
            <person name="Chan C."/>
        </authorList>
    </citation>
    <scope>NUCLEOTIDE SEQUENCE</scope>
</reference>
<protein>
    <submittedName>
        <fullName evidence="2">Uncharacterized protein</fullName>
    </submittedName>
</protein>
<dbReference type="OrthoDB" id="411104at2759"/>
<organism evidence="2 3">
    <name type="scientific">Symbiodinium pilosum</name>
    <name type="common">Dinoflagellate</name>
    <dbReference type="NCBI Taxonomy" id="2952"/>
    <lineage>
        <taxon>Eukaryota</taxon>
        <taxon>Sar</taxon>
        <taxon>Alveolata</taxon>
        <taxon>Dinophyceae</taxon>
        <taxon>Suessiales</taxon>
        <taxon>Symbiodiniaceae</taxon>
        <taxon>Symbiodinium</taxon>
    </lineage>
</organism>
<feature type="transmembrane region" description="Helical" evidence="1">
    <location>
        <begin position="97"/>
        <end position="115"/>
    </location>
</feature>
<keyword evidence="1" id="KW-1133">Transmembrane helix</keyword>
<keyword evidence="1" id="KW-0812">Transmembrane</keyword>
<gene>
    <name evidence="2" type="ORF">SPIL2461_LOCUS9974</name>
</gene>
<keyword evidence="3" id="KW-1185">Reference proteome</keyword>
<evidence type="ECO:0000313" key="2">
    <source>
        <dbReference type="EMBL" id="CAE7404362.1"/>
    </source>
</evidence>
<dbReference type="Proteomes" id="UP000649617">
    <property type="component" value="Unassembled WGS sequence"/>
</dbReference>
<evidence type="ECO:0000313" key="3">
    <source>
        <dbReference type="Proteomes" id="UP000649617"/>
    </source>
</evidence>
<feature type="transmembrane region" description="Helical" evidence="1">
    <location>
        <begin position="161"/>
        <end position="181"/>
    </location>
</feature>
<proteinExistence type="predicted"/>
<dbReference type="AlphaFoldDB" id="A0A812QU69"/>
<sequence>MNHTNPQMQRMWSLRSSILAGWCIPTLLLAAIQLTFSYSTYSREHELTSFEEEELLFLSLNVLFRSWTIIYMCRLHASGVPIHAISNSLVGGATRQIMIITMMIFASFCFAFLIIDSNKQSGWVLTSAYRGLLFGSGMGLDNLGLDVGPAFDDNDPIMTEVSVIGSSFFCVIVMNLIIAVYSSEYNRVQGDIPHHFLHSRTIYCLMYFLSGHTLPWKGQRVNRCLMVGAAATCSLCIVAPMYFAAPFLTALVLAFGEVAIVASLLQCDWFSMEGVAYSKEEHFLWICYRSDDSAGNLDDGGMTAESILKDKVLDFRNHAENCWTGLQSKTTSVGLKLDQLFELLH</sequence>
<keyword evidence="1" id="KW-0472">Membrane</keyword>
<accession>A0A812QU69</accession>
<evidence type="ECO:0000256" key="1">
    <source>
        <dbReference type="SAM" id="Phobius"/>
    </source>
</evidence>
<feature type="transmembrane region" description="Helical" evidence="1">
    <location>
        <begin position="224"/>
        <end position="244"/>
    </location>
</feature>
<dbReference type="EMBL" id="CAJNIZ010017914">
    <property type="protein sequence ID" value="CAE7404362.1"/>
    <property type="molecule type" value="Genomic_DNA"/>
</dbReference>
<feature type="transmembrane region" description="Helical" evidence="1">
    <location>
        <begin position="12"/>
        <end position="36"/>
    </location>
</feature>
<comment type="caution">
    <text evidence="2">The sequence shown here is derived from an EMBL/GenBank/DDBJ whole genome shotgun (WGS) entry which is preliminary data.</text>
</comment>